<feature type="compositionally biased region" description="Basic and acidic residues" evidence="1">
    <location>
        <begin position="129"/>
        <end position="142"/>
    </location>
</feature>
<feature type="chain" id="PRO_5020382905" evidence="2">
    <location>
        <begin position="41"/>
        <end position="216"/>
    </location>
</feature>
<dbReference type="AlphaFoldDB" id="A0A4S2H3U5"/>
<reference evidence="3 4" key="1">
    <citation type="journal article" date="2017" name="Int. J. Syst. Evol. Microbiol.">
        <title>Marinicauda algicola sp. nov., isolated from a marine red alga Rhodosorus marinus.</title>
        <authorList>
            <person name="Jeong S.E."/>
            <person name="Jeon S.H."/>
            <person name="Chun B.H."/>
            <person name="Kim D.W."/>
            <person name="Jeon C.O."/>
        </authorList>
    </citation>
    <scope>NUCLEOTIDE SEQUENCE [LARGE SCALE GENOMIC DNA]</scope>
    <source>
        <strain evidence="3 4">JCM 31718</strain>
    </source>
</reference>
<gene>
    <name evidence="3" type="ORF">E5163_03790</name>
</gene>
<accession>A0A4S2H3U5</accession>
<keyword evidence="4" id="KW-1185">Reference proteome</keyword>
<evidence type="ECO:0000256" key="2">
    <source>
        <dbReference type="SAM" id="SignalP"/>
    </source>
</evidence>
<evidence type="ECO:0000256" key="1">
    <source>
        <dbReference type="SAM" id="MobiDB-lite"/>
    </source>
</evidence>
<proteinExistence type="predicted"/>
<dbReference type="InterPro" id="IPR021253">
    <property type="entry name" value="ZrgA-like"/>
</dbReference>
<organism evidence="3 4">
    <name type="scientific">Marinicauda algicola</name>
    <dbReference type="NCBI Taxonomy" id="2029849"/>
    <lineage>
        <taxon>Bacteria</taxon>
        <taxon>Pseudomonadati</taxon>
        <taxon>Pseudomonadota</taxon>
        <taxon>Alphaproteobacteria</taxon>
        <taxon>Maricaulales</taxon>
        <taxon>Maricaulaceae</taxon>
        <taxon>Marinicauda</taxon>
    </lineage>
</organism>
<dbReference type="EMBL" id="SRXW01000001">
    <property type="protein sequence ID" value="TGY90254.1"/>
    <property type="molecule type" value="Genomic_DNA"/>
</dbReference>
<feature type="region of interest" description="Disordered" evidence="1">
    <location>
        <begin position="114"/>
        <end position="148"/>
    </location>
</feature>
<keyword evidence="2" id="KW-0732">Signal</keyword>
<dbReference type="Proteomes" id="UP000308054">
    <property type="component" value="Unassembled WGS sequence"/>
</dbReference>
<sequence length="216" mass="22405">MPPQGRTSAPSRPRGRSTMRSTSLLAVLACLALPAGTVHAQAHVHGQGEAAIVLAPDGTLRVDLIAPAGDLVGFEREPANAAERAALEAVEARMRAPLVSFVADAGCTLTGVEFSGPGSEGHDPSGQAGHDHHDHAHDHFSREGAPAGGSHADIAAAWSFACSTPRALGHADFAPVFEAFPGLVRIEAAALLGREPFFGVLTAQRSRLDLDQRPGR</sequence>
<dbReference type="Pfam" id="PF10986">
    <property type="entry name" value="ZrgA"/>
    <property type="match status" value="1"/>
</dbReference>
<name>A0A4S2H3U5_9PROT</name>
<feature type="signal peptide" evidence="2">
    <location>
        <begin position="1"/>
        <end position="40"/>
    </location>
</feature>
<protein>
    <submittedName>
        <fullName evidence="3">DUF2796 domain-containing protein</fullName>
    </submittedName>
</protein>
<comment type="caution">
    <text evidence="3">The sequence shown here is derived from an EMBL/GenBank/DDBJ whole genome shotgun (WGS) entry which is preliminary data.</text>
</comment>
<evidence type="ECO:0000313" key="3">
    <source>
        <dbReference type="EMBL" id="TGY90254.1"/>
    </source>
</evidence>
<evidence type="ECO:0000313" key="4">
    <source>
        <dbReference type="Proteomes" id="UP000308054"/>
    </source>
</evidence>